<keyword evidence="1" id="KW-0812">Transmembrane</keyword>
<dbReference type="AlphaFoldDB" id="A0A923HS81"/>
<dbReference type="RefSeq" id="WP_186913712.1">
    <property type="nucleotide sequence ID" value="NZ_JACOFV010000017.1"/>
</dbReference>
<keyword evidence="1" id="KW-0472">Membrane</keyword>
<sequence length="185" mass="20889">MSQLRLNIAMIMATIFLFILTLFINEMIFTRFEFARGINWIYLPAGVRLLSTLLFGGAGAVGLLIVSWAVCFFYFFPDDYLRSFMGGILAAAAPYLVYRVAEYLYGLKATLINLTPKRLLVCVLAYAFASPFLHHIWFFVHGDTQDFLSGFFVMFAGDLFGSLIIVYAMKGVLNFLPSLKLPQQS</sequence>
<feature type="transmembrane region" description="Helical" evidence="1">
    <location>
        <begin position="49"/>
        <end position="75"/>
    </location>
</feature>
<dbReference type="Proteomes" id="UP000634011">
    <property type="component" value="Unassembled WGS sequence"/>
</dbReference>
<feature type="transmembrane region" description="Helical" evidence="1">
    <location>
        <begin position="147"/>
        <end position="169"/>
    </location>
</feature>
<keyword evidence="3" id="KW-1185">Reference proteome</keyword>
<keyword evidence="1" id="KW-1133">Transmembrane helix</keyword>
<feature type="transmembrane region" description="Helical" evidence="1">
    <location>
        <begin position="119"/>
        <end position="141"/>
    </location>
</feature>
<accession>A0A923HS81</accession>
<protein>
    <recommendedName>
        <fullName evidence="4">MASE1</fullName>
    </recommendedName>
</protein>
<dbReference type="EMBL" id="JACOFV010000017">
    <property type="protein sequence ID" value="MBC3863768.1"/>
    <property type="molecule type" value="Genomic_DNA"/>
</dbReference>
<evidence type="ECO:0000313" key="2">
    <source>
        <dbReference type="EMBL" id="MBC3863768.1"/>
    </source>
</evidence>
<name>A0A923HS81_9BURK</name>
<comment type="caution">
    <text evidence="2">The sequence shown here is derived from an EMBL/GenBank/DDBJ whole genome shotgun (WGS) entry which is preliminary data.</text>
</comment>
<reference evidence="2" key="1">
    <citation type="submission" date="2020-08" db="EMBL/GenBank/DDBJ databases">
        <title>Novel species isolated from subtropical streams in China.</title>
        <authorList>
            <person name="Lu H."/>
        </authorList>
    </citation>
    <scope>NUCLEOTIDE SEQUENCE</scope>
    <source>
        <strain evidence="2">KACC 12607</strain>
    </source>
</reference>
<feature type="transmembrane region" description="Helical" evidence="1">
    <location>
        <begin position="81"/>
        <end position="98"/>
    </location>
</feature>
<organism evidence="2 3">
    <name type="scientific">Undibacterium jejuense</name>
    <dbReference type="NCBI Taxonomy" id="1344949"/>
    <lineage>
        <taxon>Bacteria</taxon>
        <taxon>Pseudomonadati</taxon>
        <taxon>Pseudomonadota</taxon>
        <taxon>Betaproteobacteria</taxon>
        <taxon>Burkholderiales</taxon>
        <taxon>Oxalobacteraceae</taxon>
        <taxon>Undibacterium</taxon>
    </lineage>
</organism>
<gene>
    <name evidence="2" type="ORF">H8K32_16810</name>
</gene>
<feature type="transmembrane region" description="Helical" evidence="1">
    <location>
        <begin position="6"/>
        <end position="28"/>
    </location>
</feature>
<proteinExistence type="predicted"/>
<evidence type="ECO:0000313" key="3">
    <source>
        <dbReference type="Proteomes" id="UP000634011"/>
    </source>
</evidence>
<evidence type="ECO:0000256" key="1">
    <source>
        <dbReference type="SAM" id="Phobius"/>
    </source>
</evidence>
<evidence type="ECO:0008006" key="4">
    <source>
        <dbReference type="Google" id="ProtNLM"/>
    </source>
</evidence>